<dbReference type="AlphaFoldDB" id="A0A218ZGD6"/>
<protein>
    <submittedName>
        <fullName evidence="2">Uncharacterized protein</fullName>
    </submittedName>
</protein>
<proteinExistence type="predicted"/>
<dbReference type="InParanoid" id="A0A218ZGD6"/>
<gene>
    <name evidence="2" type="ORF">B2J93_4347</name>
</gene>
<evidence type="ECO:0000256" key="1">
    <source>
        <dbReference type="SAM" id="MobiDB-lite"/>
    </source>
</evidence>
<dbReference type="Proteomes" id="UP000242519">
    <property type="component" value="Unassembled WGS sequence"/>
</dbReference>
<feature type="region of interest" description="Disordered" evidence="1">
    <location>
        <begin position="40"/>
        <end position="65"/>
    </location>
</feature>
<name>A0A218ZGD6_9HELO</name>
<organism evidence="2 3">
    <name type="scientific">Diplocarpon coronariae</name>
    <dbReference type="NCBI Taxonomy" id="2795749"/>
    <lineage>
        <taxon>Eukaryota</taxon>
        <taxon>Fungi</taxon>
        <taxon>Dikarya</taxon>
        <taxon>Ascomycota</taxon>
        <taxon>Pezizomycotina</taxon>
        <taxon>Leotiomycetes</taxon>
        <taxon>Helotiales</taxon>
        <taxon>Drepanopezizaceae</taxon>
        <taxon>Diplocarpon</taxon>
    </lineage>
</organism>
<keyword evidence="3" id="KW-1185">Reference proteome</keyword>
<sequence length="65" mass="7145">MPELKPGKLRLASDQWIGRYLHEARPANLSRELTSMGLIEKAGEGRGGNHRGGAETEQGDEMDLI</sequence>
<dbReference type="EMBL" id="MZNU01000052">
    <property type="protein sequence ID" value="OWP06226.1"/>
    <property type="molecule type" value="Genomic_DNA"/>
</dbReference>
<evidence type="ECO:0000313" key="3">
    <source>
        <dbReference type="Proteomes" id="UP000242519"/>
    </source>
</evidence>
<evidence type="ECO:0000313" key="2">
    <source>
        <dbReference type="EMBL" id="OWP06226.1"/>
    </source>
</evidence>
<comment type="caution">
    <text evidence="2">The sequence shown here is derived from an EMBL/GenBank/DDBJ whole genome shotgun (WGS) entry which is preliminary data.</text>
</comment>
<reference evidence="2 3" key="1">
    <citation type="submission" date="2017-04" db="EMBL/GenBank/DDBJ databases">
        <title>Draft genome sequence of Marssonina coronaria NL1: causal agent of apple blotch.</title>
        <authorList>
            <person name="Cheng Q."/>
        </authorList>
    </citation>
    <scope>NUCLEOTIDE SEQUENCE [LARGE SCALE GENOMIC DNA]</scope>
    <source>
        <strain evidence="2 3">NL1</strain>
    </source>
</reference>
<accession>A0A218ZGD6</accession>